<evidence type="ECO:0000256" key="2">
    <source>
        <dbReference type="SAM" id="MobiDB-lite"/>
    </source>
</evidence>
<feature type="compositionally biased region" description="Low complexity" evidence="2">
    <location>
        <begin position="9"/>
        <end position="21"/>
    </location>
</feature>
<evidence type="ECO:0000313" key="4">
    <source>
        <dbReference type="Proteomes" id="UP001372834"/>
    </source>
</evidence>
<protein>
    <submittedName>
        <fullName evidence="3">Uncharacterized protein</fullName>
    </submittedName>
</protein>
<gene>
    <name evidence="3" type="ORF">RUM43_008840</name>
</gene>
<evidence type="ECO:0000256" key="1">
    <source>
        <dbReference type="SAM" id="Coils"/>
    </source>
</evidence>
<accession>A0AAN8PGV5</accession>
<feature type="coiled-coil region" evidence="1">
    <location>
        <begin position="98"/>
        <end position="154"/>
    </location>
</feature>
<name>A0AAN8PGV5_POLSC</name>
<feature type="region of interest" description="Disordered" evidence="2">
    <location>
        <begin position="1"/>
        <end position="21"/>
    </location>
</feature>
<proteinExistence type="predicted"/>
<comment type="caution">
    <text evidence="3">The sequence shown here is derived from an EMBL/GenBank/DDBJ whole genome shotgun (WGS) entry which is preliminary data.</text>
</comment>
<sequence>MYRTLVAHSEASATSRTTATTETTREVDVRLVEIRSALVDMIKRYQKLEKHFMVSRMGPRSPIEINKFAIAVEVIENKLKLCDLDLNVLEVERTKDTDTEMRKRIRYLEERLQETTEELVRQKEVQHKLRLSYKESKQKRMERMKVLLKELKQYLSHVVLINNDDVIRSAEI</sequence>
<dbReference type="AlphaFoldDB" id="A0AAN8PGV5"/>
<dbReference type="Proteomes" id="UP001372834">
    <property type="component" value="Unassembled WGS sequence"/>
</dbReference>
<evidence type="ECO:0000313" key="3">
    <source>
        <dbReference type="EMBL" id="KAK6622988.1"/>
    </source>
</evidence>
<reference evidence="3 4" key="1">
    <citation type="submission" date="2023-10" db="EMBL/GenBank/DDBJ databases">
        <title>Genomes of two closely related lineages of the louse Polyplax serrata with different host specificities.</title>
        <authorList>
            <person name="Martinu J."/>
            <person name="Tarabai H."/>
            <person name="Stefka J."/>
            <person name="Hypsa V."/>
        </authorList>
    </citation>
    <scope>NUCLEOTIDE SEQUENCE [LARGE SCALE GENOMIC DNA]</scope>
    <source>
        <strain evidence="3">HR10_N</strain>
    </source>
</reference>
<dbReference type="EMBL" id="JAWJWE010000038">
    <property type="protein sequence ID" value="KAK6622988.1"/>
    <property type="molecule type" value="Genomic_DNA"/>
</dbReference>
<keyword evidence="1" id="KW-0175">Coiled coil</keyword>
<organism evidence="3 4">
    <name type="scientific">Polyplax serrata</name>
    <name type="common">Common mouse louse</name>
    <dbReference type="NCBI Taxonomy" id="468196"/>
    <lineage>
        <taxon>Eukaryota</taxon>
        <taxon>Metazoa</taxon>
        <taxon>Ecdysozoa</taxon>
        <taxon>Arthropoda</taxon>
        <taxon>Hexapoda</taxon>
        <taxon>Insecta</taxon>
        <taxon>Pterygota</taxon>
        <taxon>Neoptera</taxon>
        <taxon>Paraneoptera</taxon>
        <taxon>Psocodea</taxon>
        <taxon>Troctomorpha</taxon>
        <taxon>Phthiraptera</taxon>
        <taxon>Anoplura</taxon>
        <taxon>Polyplacidae</taxon>
        <taxon>Polyplax</taxon>
    </lineage>
</organism>